<dbReference type="PROSITE" id="PS51007">
    <property type="entry name" value="CYTC"/>
    <property type="match status" value="1"/>
</dbReference>
<dbReference type="InterPro" id="IPR036909">
    <property type="entry name" value="Cyt_c-like_dom_sf"/>
</dbReference>
<dbReference type="Gene3D" id="1.10.760.10">
    <property type="entry name" value="Cytochrome c-like domain"/>
    <property type="match status" value="1"/>
</dbReference>
<feature type="domain" description="Cytochrome c" evidence="6">
    <location>
        <begin position="47"/>
        <end position="213"/>
    </location>
</feature>
<evidence type="ECO:0000313" key="7">
    <source>
        <dbReference type="EMBL" id="TNJ39854.1"/>
    </source>
</evidence>
<dbReference type="RefSeq" id="WP_139456156.1">
    <property type="nucleotide sequence ID" value="NZ_VDCH01000003.1"/>
</dbReference>
<dbReference type="GO" id="GO:0046872">
    <property type="term" value="F:metal ion binding"/>
    <property type="evidence" value="ECO:0007669"/>
    <property type="project" value="UniProtKB-KW"/>
</dbReference>
<keyword evidence="7" id="KW-0560">Oxidoreductase</keyword>
<dbReference type="AlphaFoldDB" id="A0A5C4S8K3"/>
<keyword evidence="3 4" id="KW-0408">Iron</keyword>
<accession>A0A5C4S8K3</accession>
<dbReference type="NCBIfam" id="NF011055">
    <property type="entry name" value="PRK14487.1"/>
    <property type="match status" value="1"/>
</dbReference>
<keyword evidence="1 4" id="KW-0349">Heme</keyword>
<dbReference type="GO" id="GO:0016491">
    <property type="term" value="F:oxidoreductase activity"/>
    <property type="evidence" value="ECO:0007669"/>
    <property type="project" value="UniProtKB-KW"/>
</dbReference>
<feature type="transmembrane region" description="Helical" evidence="5">
    <location>
        <begin position="7"/>
        <end position="32"/>
    </location>
</feature>
<dbReference type="EMBL" id="VDCH01000003">
    <property type="protein sequence ID" value="TNJ39854.1"/>
    <property type="molecule type" value="Genomic_DNA"/>
</dbReference>
<dbReference type="OrthoDB" id="9811395at2"/>
<keyword evidence="5" id="KW-0812">Transmembrane</keyword>
<evidence type="ECO:0000256" key="2">
    <source>
        <dbReference type="ARBA" id="ARBA00022723"/>
    </source>
</evidence>
<gene>
    <name evidence="7" type="primary">ccoO</name>
    <name evidence="7" type="ORF">FGF66_02680</name>
</gene>
<dbReference type="Pfam" id="PF02433">
    <property type="entry name" value="FixO"/>
    <property type="match status" value="1"/>
</dbReference>
<evidence type="ECO:0000256" key="5">
    <source>
        <dbReference type="SAM" id="Phobius"/>
    </source>
</evidence>
<dbReference type="InterPro" id="IPR009056">
    <property type="entry name" value="Cyt_c-like_dom"/>
</dbReference>
<sequence>MGIYSKPVVFAVIATLVILVGTVVTVFVPMFMPSTQPVSAYVKPYTSIEQEGRDLYMREGCNNCHTQTVRPLRTEVLRYGEYSKAEEFAWDRPFLWGSKRTGPDLNRIGGKYPDSWHYRHMHSPQSMFGKSNMPPYGWLAENKLDTSESFRKTQILGYGYSEAEVQQQIADYKARVTAPDYDSKATRDEVTPAALRGELTEMDAIIAYMQKLGRDVKAMESQQ</sequence>
<dbReference type="GO" id="GO:0009055">
    <property type="term" value="F:electron transfer activity"/>
    <property type="evidence" value="ECO:0007669"/>
    <property type="project" value="InterPro"/>
</dbReference>
<dbReference type="Proteomes" id="UP000308271">
    <property type="component" value="Unassembled WGS sequence"/>
</dbReference>
<dbReference type="NCBIfam" id="TIGR00781">
    <property type="entry name" value="ccoO"/>
    <property type="match status" value="1"/>
</dbReference>
<dbReference type="InterPro" id="IPR003468">
    <property type="entry name" value="Cyt_c_oxidase_monohaem-su/FixO"/>
</dbReference>
<evidence type="ECO:0000313" key="8">
    <source>
        <dbReference type="Proteomes" id="UP000308271"/>
    </source>
</evidence>
<evidence type="ECO:0000256" key="4">
    <source>
        <dbReference type="PROSITE-ProRule" id="PRU00433"/>
    </source>
</evidence>
<proteinExistence type="predicted"/>
<evidence type="ECO:0000256" key="3">
    <source>
        <dbReference type="ARBA" id="ARBA00023004"/>
    </source>
</evidence>
<keyword evidence="8" id="KW-1185">Reference proteome</keyword>
<keyword evidence="5" id="KW-0472">Membrane</keyword>
<dbReference type="SUPFAM" id="SSF46626">
    <property type="entry name" value="Cytochrome c"/>
    <property type="match status" value="1"/>
</dbReference>
<comment type="caution">
    <text evidence="7">The sequence shown here is derived from an EMBL/GenBank/DDBJ whole genome shotgun (WGS) entry which is preliminary data.</text>
</comment>
<dbReference type="GO" id="GO:0020037">
    <property type="term" value="F:heme binding"/>
    <property type="evidence" value="ECO:0007669"/>
    <property type="project" value="InterPro"/>
</dbReference>
<keyword evidence="2 4" id="KW-0479">Metal-binding</keyword>
<reference evidence="7 8" key="1">
    <citation type="submission" date="2019-05" db="EMBL/GenBank/DDBJ databases">
        <title>Draft Whole-Genome sequence of the green sulfur bacterium Chlorobaculum thiosulfatiphilum DSM 249.</title>
        <authorList>
            <person name="Meyer T.E."/>
            <person name="Kyndt J.A."/>
        </authorList>
    </citation>
    <scope>NUCLEOTIDE SEQUENCE [LARGE SCALE GENOMIC DNA]</scope>
    <source>
        <strain evidence="7 8">DSM 249</strain>
    </source>
</reference>
<protein>
    <submittedName>
        <fullName evidence="7">Cytochrome-c oxidase, cbb3-type subunit II</fullName>
        <ecNumber evidence="7">1.9.3.1</ecNumber>
    </submittedName>
</protein>
<evidence type="ECO:0000256" key="1">
    <source>
        <dbReference type="ARBA" id="ARBA00022617"/>
    </source>
</evidence>
<evidence type="ECO:0000259" key="6">
    <source>
        <dbReference type="PROSITE" id="PS51007"/>
    </source>
</evidence>
<dbReference type="EC" id="1.9.3.1" evidence="7"/>
<organism evidence="7 8">
    <name type="scientific">Chlorobaculum thiosulfatiphilum</name>
    <name type="common">Chlorobium limicola f.sp. thiosulfatophilum</name>
    <dbReference type="NCBI Taxonomy" id="115852"/>
    <lineage>
        <taxon>Bacteria</taxon>
        <taxon>Pseudomonadati</taxon>
        <taxon>Chlorobiota</taxon>
        <taxon>Chlorobiia</taxon>
        <taxon>Chlorobiales</taxon>
        <taxon>Chlorobiaceae</taxon>
        <taxon>Chlorobaculum</taxon>
    </lineage>
</organism>
<name>A0A5C4S8K3_CHLTI</name>
<keyword evidence="5" id="KW-1133">Transmembrane helix</keyword>